<proteinExistence type="predicted"/>
<gene>
    <name evidence="1" type="ORF">M231_05887</name>
</gene>
<dbReference type="AlphaFoldDB" id="A0A4V1M3H2"/>
<dbReference type="InParanoid" id="A0A4V1M3H2"/>
<evidence type="ECO:0000313" key="2">
    <source>
        <dbReference type="Proteomes" id="UP000289152"/>
    </source>
</evidence>
<comment type="caution">
    <text evidence="1">The sequence shown here is derived from an EMBL/GenBank/DDBJ whole genome shotgun (WGS) entry which is preliminary data.</text>
</comment>
<dbReference type="Proteomes" id="UP000289152">
    <property type="component" value="Unassembled WGS sequence"/>
</dbReference>
<name>A0A4V1M3H2_TREME</name>
<organism evidence="1 2">
    <name type="scientific">Tremella mesenterica</name>
    <name type="common">Jelly fungus</name>
    <dbReference type="NCBI Taxonomy" id="5217"/>
    <lineage>
        <taxon>Eukaryota</taxon>
        <taxon>Fungi</taxon>
        <taxon>Dikarya</taxon>
        <taxon>Basidiomycota</taxon>
        <taxon>Agaricomycotina</taxon>
        <taxon>Tremellomycetes</taxon>
        <taxon>Tremellales</taxon>
        <taxon>Tremellaceae</taxon>
        <taxon>Tremella</taxon>
    </lineage>
</organism>
<accession>A0A4V1M3H2</accession>
<keyword evidence="2" id="KW-1185">Reference proteome</keyword>
<sequence length="112" mass="12519">MITPTPFRTGQLPVQAAYTLAPANANHFFGEMINLGHEPITLRPQEIIGTCRPLNPSTTVLANTVTPISNNEDVAIFRKVLRDMDINPDLSPTQHKQVEDLLIKHRHAFINL</sequence>
<dbReference type="EMBL" id="SDIL01000085">
    <property type="protein sequence ID" value="RXK36857.1"/>
    <property type="molecule type" value="Genomic_DNA"/>
</dbReference>
<evidence type="ECO:0000313" key="1">
    <source>
        <dbReference type="EMBL" id="RXK36857.1"/>
    </source>
</evidence>
<reference evidence="1 2" key="1">
    <citation type="submission" date="2016-06" db="EMBL/GenBank/DDBJ databases">
        <title>Evolution of pathogenesis and genome organization in the Tremellales.</title>
        <authorList>
            <person name="Cuomo C."/>
            <person name="Litvintseva A."/>
            <person name="Heitman J."/>
            <person name="Chen Y."/>
            <person name="Sun S."/>
            <person name="Springer D."/>
            <person name="Dromer F."/>
            <person name="Young S."/>
            <person name="Zeng Q."/>
            <person name="Chapman S."/>
            <person name="Gujja S."/>
            <person name="Saif S."/>
            <person name="Birren B."/>
        </authorList>
    </citation>
    <scope>NUCLEOTIDE SEQUENCE [LARGE SCALE GENOMIC DNA]</scope>
    <source>
        <strain evidence="1 2">ATCC 28783</strain>
    </source>
</reference>
<protein>
    <submittedName>
        <fullName evidence="1">Uncharacterized protein</fullName>
    </submittedName>
</protein>